<keyword evidence="1" id="KW-1133">Transmembrane helix</keyword>
<evidence type="ECO:0000313" key="2">
    <source>
        <dbReference type="EMBL" id="NVN37647.1"/>
    </source>
</evidence>
<evidence type="ECO:0000256" key="1">
    <source>
        <dbReference type="SAM" id="Phobius"/>
    </source>
</evidence>
<name>A0A850NZ39_9PROT</name>
<accession>A0A850NZ39</accession>
<evidence type="ECO:0000313" key="3">
    <source>
        <dbReference type="Proteomes" id="UP000522590"/>
    </source>
</evidence>
<dbReference type="EMBL" id="JABXXS010000027">
    <property type="protein sequence ID" value="NVN37647.1"/>
    <property type="molecule type" value="Genomic_DNA"/>
</dbReference>
<dbReference type="Proteomes" id="UP000522590">
    <property type="component" value="Unassembled WGS sequence"/>
</dbReference>
<gene>
    <name evidence="2" type="ORF">HUK81_11975</name>
</gene>
<organism evidence="2 3">
    <name type="scientific">Komagataeibacter swingsii</name>
    <dbReference type="NCBI Taxonomy" id="215220"/>
    <lineage>
        <taxon>Bacteria</taxon>
        <taxon>Pseudomonadati</taxon>
        <taxon>Pseudomonadota</taxon>
        <taxon>Alphaproteobacteria</taxon>
        <taxon>Acetobacterales</taxon>
        <taxon>Acetobacteraceae</taxon>
        <taxon>Komagataeibacter</taxon>
    </lineage>
</organism>
<sequence>MLLPEATMWIHLRRQRLAGTPRTGRLEGWDIAGPALIAAAFALSTALIFLF</sequence>
<protein>
    <submittedName>
        <fullName evidence="2">Uncharacterized protein</fullName>
    </submittedName>
</protein>
<proteinExistence type="predicted"/>
<keyword evidence="1" id="KW-0472">Membrane</keyword>
<reference evidence="2 3" key="1">
    <citation type="submission" date="2020-06" db="EMBL/GenBank/DDBJ databases">
        <title>Description of novel acetic acid bacteria.</title>
        <authorList>
            <person name="Sombolestani A."/>
        </authorList>
    </citation>
    <scope>NUCLEOTIDE SEQUENCE [LARGE SCALE GENOMIC DNA]</scope>
    <source>
        <strain evidence="2 3">LMG 25</strain>
    </source>
</reference>
<feature type="transmembrane region" description="Helical" evidence="1">
    <location>
        <begin position="31"/>
        <end position="50"/>
    </location>
</feature>
<keyword evidence="1" id="KW-0812">Transmembrane</keyword>
<comment type="caution">
    <text evidence="2">The sequence shown here is derived from an EMBL/GenBank/DDBJ whole genome shotgun (WGS) entry which is preliminary data.</text>
</comment>
<dbReference type="AlphaFoldDB" id="A0A850NZ39"/>